<dbReference type="GO" id="GO:0009423">
    <property type="term" value="P:chorismate biosynthetic process"/>
    <property type="evidence" value="ECO:0007669"/>
    <property type="project" value="TreeGrafter"/>
</dbReference>
<dbReference type="Pfam" id="PF00275">
    <property type="entry name" value="EPSP_synthase"/>
    <property type="match status" value="1"/>
</dbReference>
<dbReference type="SUPFAM" id="SSF55205">
    <property type="entry name" value="EPT/RTPC-like"/>
    <property type="match status" value="1"/>
</dbReference>
<dbReference type="PANTHER" id="PTHR21090:SF5">
    <property type="entry name" value="PENTAFUNCTIONAL AROM POLYPEPTIDE"/>
    <property type="match status" value="1"/>
</dbReference>
<dbReference type="Gene3D" id="3.65.10.10">
    <property type="entry name" value="Enolpyruvate transferase domain"/>
    <property type="match status" value="2"/>
</dbReference>
<dbReference type="InterPro" id="IPR013792">
    <property type="entry name" value="RNA3'P_cycl/enolpyr_Trfase_a/b"/>
</dbReference>
<dbReference type="InterPro" id="IPR001986">
    <property type="entry name" value="Enolpyruvate_Tfrase_dom"/>
</dbReference>
<accession>A0A806KDU2</accession>
<evidence type="ECO:0000256" key="1">
    <source>
        <dbReference type="ARBA" id="ARBA00022679"/>
    </source>
</evidence>
<feature type="domain" description="Enolpyruvate transferase" evidence="2">
    <location>
        <begin position="142"/>
        <end position="363"/>
    </location>
</feature>
<dbReference type="GO" id="GO:0003866">
    <property type="term" value="F:3-phosphoshikimate 1-carboxyvinyltransferase activity"/>
    <property type="evidence" value="ECO:0007669"/>
    <property type="project" value="UniProtKB-EC"/>
</dbReference>
<keyword evidence="1 3" id="KW-0808">Transferase</keyword>
<evidence type="ECO:0000313" key="3">
    <source>
        <dbReference type="EMBL" id="AGS52777.1"/>
    </source>
</evidence>
<organism evidence="3">
    <name type="scientific">uncultured bacterium contig00132</name>
    <dbReference type="NCBI Taxonomy" id="1181581"/>
    <lineage>
        <taxon>Bacteria</taxon>
        <taxon>environmental samples</taxon>
    </lineage>
</organism>
<reference evidence="3" key="1">
    <citation type="submission" date="2012-03" db="EMBL/GenBank/DDBJ databases">
        <title>Functional metagenomics reveals considerable lignocellulase gene clusters in the gut microbiome of a wood-feeding higher termite.</title>
        <authorList>
            <person name="Liu N."/>
        </authorList>
    </citation>
    <scope>NUCLEOTIDE SEQUENCE</scope>
</reference>
<dbReference type="EC" id="2.5.1.19" evidence="3"/>
<evidence type="ECO:0000259" key="2">
    <source>
        <dbReference type="Pfam" id="PF00275"/>
    </source>
</evidence>
<dbReference type="InterPro" id="IPR036968">
    <property type="entry name" value="Enolpyruvate_Tfrase_sf"/>
</dbReference>
<protein>
    <submittedName>
        <fullName evidence="3">Putative 3-phosphoshikimate 1-carboxyvinyltransferase</fullName>
        <ecNumber evidence="3">2.5.1.19</ecNumber>
    </submittedName>
</protein>
<proteinExistence type="predicted"/>
<dbReference type="EMBL" id="JQ844208">
    <property type="protein sequence ID" value="AGS52777.1"/>
    <property type="molecule type" value="Genomic_DNA"/>
</dbReference>
<sequence length="367" mass="41129">MELYTEKEAFFNCAFLAALANGTSVIHEVNATPEIESFADYLRNLGAQVNINNNQWEITGTNFKYEKPLNLDWVGNDFPHQKRNRKIIECLLNGEPFNCEEKIPVKDSLIRELSTFGAEVEWKLDGPDESDELAKRFARMQKIKTEKKWVCNIPPVHTLLARDRYIPGDATQAAFLTLAASLTPHTEATIKAVNLDPTRAGIFAAFKKLGADIEVVSRRERGNDVWGDLNVKTAKNLIARKLNPDLLSICLDEIPLLAALACFTESEGIAEKEKETILKLPPWAIDFYRPLLEAIYKNLKIAGVECGIYEEGLIIRGKTDIVGEGFDCQNFPVLGLALSVLNRKAKSKEPVKGIECVEKVYPPLPNR</sequence>
<dbReference type="PANTHER" id="PTHR21090">
    <property type="entry name" value="AROM/DEHYDROQUINATE SYNTHASE"/>
    <property type="match status" value="1"/>
</dbReference>
<name>A0A806KDU2_9BACT</name>
<dbReference type="AlphaFoldDB" id="A0A806KDU2"/>